<keyword evidence="2" id="KW-1185">Reference proteome</keyword>
<dbReference type="AlphaFoldDB" id="Q7NL05"/>
<dbReference type="InParanoid" id="Q7NL05"/>
<dbReference type="Proteomes" id="UP000000557">
    <property type="component" value="Chromosome"/>
</dbReference>
<reference evidence="1 2" key="1">
    <citation type="journal article" date="2003" name="DNA Res.">
        <title>Complete genome structure of Gloeobacter violaceus PCC 7421, a cyanobacterium that lacks thylakoids.</title>
        <authorList>
            <person name="Nakamura Y."/>
            <person name="Kaneko T."/>
            <person name="Sato S."/>
            <person name="Mimuro M."/>
            <person name="Miyashita H."/>
            <person name="Tsuchiya T."/>
            <person name="Sasamoto S."/>
            <person name="Watanabe A."/>
            <person name="Kawashima K."/>
            <person name="Kishida Y."/>
            <person name="Kiyokawa C."/>
            <person name="Kohara M."/>
            <person name="Matsumoto M."/>
            <person name="Matsuno A."/>
            <person name="Nakazaki N."/>
            <person name="Shimpo S."/>
            <person name="Takeuchi C."/>
            <person name="Yamada M."/>
            <person name="Tabata S."/>
        </authorList>
    </citation>
    <scope>NUCLEOTIDE SEQUENCE [LARGE SCALE GENOMIC DNA]</scope>
    <source>
        <strain evidence="2">ATCC 29082 / PCC 7421</strain>
    </source>
</reference>
<gene>
    <name evidence="1" type="ordered locus">gll1321</name>
</gene>
<dbReference type="EnsemblBacteria" id="BAC89262">
    <property type="protein sequence ID" value="BAC89262"/>
    <property type="gene ID" value="BAC89262"/>
</dbReference>
<dbReference type="EMBL" id="BA000045">
    <property type="protein sequence ID" value="BAC89262.1"/>
    <property type="molecule type" value="Genomic_DNA"/>
</dbReference>
<dbReference type="eggNOG" id="ENOG502ZC6N">
    <property type="taxonomic scope" value="Bacteria"/>
</dbReference>
<name>Q7NL05_GLOVI</name>
<dbReference type="STRING" id="251221.gene:10758804"/>
<dbReference type="InterPro" id="IPR025368">
    <property type="entry name" value="DUF4272"/>
</dbReference>
<evidence type="ECO:0000313" key="2">
    <source>
        <dbReference type="Proteomes" id="UP000000557"/>
    </source>
</evidence>
<dbReference type="HOGENOM" id="CLU_108537_0_0_3"/>
<protein>
    <submittedName>
        <fullName evidence="1">Gll1321 protein</fullName>
    </submittedName>
</protein>
<sequence>MMIFQPAQARKTRSEQLLHRRGIAVDSELPPLPDERTVRLRLDREVAERALALFAVAARAEGLDQIAAIRFLEERALWMATTREEQTFLLDPEPDEQDRLQFVWRYESLWVLLWALGHLENLGWPGSICDIERVTLIAWRTPVEVLVEMAALRSAGEILDAADLTYRCHWAAVDARLRGEDPPGDLDASIVYERHYALNWLTCHLDQEWDDISTDV</sequence>
<evidence type="ECO:0000313" key="1">
    <source>
        <dbReference type="EMBL" id="BAC89262.1"/>
    </source>
</evidence>
<proteinExistence type="predicted"/>
<reference evidence="1 2" key="2">
    <citation type="journal article" date="2003" name="DNA Res.">
        <title>Complete genome structure of Gloeobacter violaceus PCC 7421, a cyanobacterium that lacks thylakoids (supplement).</title>
        <authorList>
            <person name="Nakamura Y."/>
            <person name="Kaneko T."/>
            <person name="Sato S."/>
            <person name="Mimuro M."/>
            <person name="Miyashita H."/>
            <person name="Tsuchiya T."/>
            <person name="Sasamoto S."/>
            <person name="Watanabe A."/>
            <person name="Kawashima K."/>
            <person name="Kishida Y."/>
            <person name="Kiyokawa C."/>
            <person name="Kohara M."/>
            <person name="Matsumoto M."/>
            <person name="Matsuno A."/>
            <person name="Nakazaki N."/>
            <person name="Shimpo S."/>
            <person name="Takeuchi C."/>
            <person name="Yamada M."/>
            <person name="Tabata S."/>
        </authorList>
    </citation>
    <scope>NUCLEOTIDE SEQUENCE [LARGE SCALE GENOMIC DNA]</scope>
    <source>
        <strain evidence="2">ATCC 29082 / PCC 7421</strain>
    </source>
</reference>
<dbReference type="Pfam" id="PF14094">
    <property type="entry name" value="DUF4272"/>
    <property type="match status" value="1"/>
</dbReference>
<dbReference type="PATRIC" id="fig|251221.4.peg.1348"/>
<dbReference type="RefSeq" id="WP_011141321.1">
    <property type="nucleotide sequence ID" value="NC_005125.1"/>
</dbReference>
<organism evidence="1 2">
    <name type="scientific">Gloeobacter violaceus (strain ATCC 29082 / PCC 7421)</name>
    <dbReference type="NCBI Taxonomy" id="251221"/>
    <lineage>
        <taxon>Bacteria</taxon>
        <taxon>Bacillati</taxon>
        <taxon>Cyanobacteriota</taxon>
        <taxon>Cyanophyceae</taxon>
        <taxon>Gloeobacterales</taxon>
        <taxon>Gloeobacteraceae</taxon>
        <taxon>Gloeobacter</taxon>
    </lineage>
</organism>
<accession>Q7NL05</accession>
<dbReference type="KEGG" id="gvi:gll1321"/>
<dbReference type="OrthoDB" id="4399984at2"/>